<evidence type="ECO:0000256" key="1">
    <source>
        <dbReference type="ARBA" id="ARBA00001974"/>
    </source>
</evidence>
<dbReference type="InterPro" id="IPR009100">
    <property type="entry name" value="AcylCoA_DH/oxidase_NM_dom_sf"/>
</dbReference>
<dbReference type="InterPro" id="IPR006091">
    <property type="entry name" value="Acyl-CoA_Oxase/DH_mid-dom"/>
</dbReference>
<dbReference type="PROSITE" id="PS00072">
    <property type="entry name" value="ACYL_COA_DH_1"/>
    <property type="match status" value="1"/>
</dbReference>
<evidence type="ECO:0000259" key="9">
    <source>
        <dbReference type="Pfam" id="PF18158"/>
    </source>
</evidence>
<dbReference type="EMBL" id="SHKY01000001">
    <property type="protein sequence ID" value="RZU48498.1"/>
    <property type="molecule type" value="Genomic_DNA"/>
</dbReference>
<dbReference type="PANTHER" id="PTHR42707:SF3">
    <property type="entry name" value="ACYL-COA DEHYDROGENASE AIDB-RELATED"/>
    <property type="match status" value="1"/>
</dbReference>
<feature type="domain" description="Acyl-CoA oxidase/dehydrogenase middle" evidence="8">
    <location>
        <begin position="188"/>
        <end position="281"/>
    </location>
</feature>
<dbReference type="InterPro" id="IPR052904">
    <property type="entry name" value="Acyl-CoA_dehydrogenase-like"/>
</dbReference>
<keyword evidence="5" id="KW-0560">Oxidoreductase</keyword>
<evidence type="ECO:0000256" key="2">
    <source>
        <dbReference type="ARBA" id="ARBA00009347"/>
    </source>
</evidence>
<proteinExistence type="inferred from homology"/>
<dbReference type="SUPFAM" id="SSF56645">
    <property type="entry name" value="Acyl-CoA dehydrogenase NM domain-like"/>
    <property type="match status" value="1"/>
</dbReference>
<evidence type="ECO:0000313" key="11">
    <source>
        <dbReference type="Proteomes" id="UP000292564"/>
    </source>
</evidence>
<organism evidence="10 11">
    <name type="scientific">Krasilnikovia cinnamomea</name>
    <dbReference type="NCBI Taxonomy" id="349313"/>
    <lineage>
        <taxon>Bacteria</taxon>
        <taxon>Bacillati</taxon>
        <taxon>Actinomycetota</taxon>
        <taxon>Actinomycetes</taxon>
        <taxon>Micromonosporales</taxon>
        <taxon>Micromonosporaceae</taxon>
        <taxon>Krasilnikovia</taxon>
    </lineage>
</organism>
<dbReference type="Pfam" id="PF18158">
    <property type="entry name" value="AidB_N"/>
    <property type="match status" value="1"/>
</dbReference>
<dbReference type="InterPro" id="IPR006089">
    <property type="entry name" value="Acyl-CoA_DH_CS"/>
</dbReference>
<dbReference type="Gene3D" id="2.40.110.20">
    <property type="match status" value="1"/>
</dbReference>
<name>A0A4Q7ZCY0_9ACTN</name>
<comment type="similarity">
    <text evidence="2 5">Belongs to the acyl-CoA dehydrogenase family.</text>
</comment>
<feature type="compositionally biased region" description="Low complexity" evidence="6">
    <location>
        <begin position="1"/>
        <end position="14"/>
    </location>
</feature>
<evidence type="ECO:0000256" key="5">
    <source>
        <dbReference type="RuleBase" id="RU362125"/>
    </source>
</evidence>
<feature type="domain" description="Adaptive response protein AidB N-terminal" evidence="9">
    <location>
        <begin position="19"/>
        <end position="173"/>
    </location>
</feature>
<evidence type="ECO:0000259" key="7">
    <source>
        <dbReference type="Pfam" id="PF00441"/>
    </source>
</evidence>
<dbReference type="OrthoDB" id="9771038at2"/>
<reference evidence="10 11" key="1">
    <citation type="submission" date="2019-02" db="EMBL/GenBank/DDBJ databases">
        <title>Sequencing the genomes of 1000 actinobacteria strains.</title>
        <authorList>
            <person name="Klenk H.-P."/>
        </authorList>
    </citation>
    <scope>NUCLEOTIDE SEQUENCE [LARGE SCALE GENOMIC DNA]</scope>
    <source>
        <strain evidence="10 11">DSM 45162</strain>
    </source>
</reference>
<dbReference type="GO" id="GO:0003995">
    <property type="term" value="F:acyl-CoA dehydrogenase activity"/>
    <property type="evidence" value="ECO:0007669"/>
    <property type="project" value="InterPro"/>
</dbReference>
<feature type="domain" description="Acyl-CoA dehydrogenase/oxidase C-terminal" evidence="7">
    <location>
        <begin position="291"/>
        <end position="447"/>
    </location>
</feature>
<dbReference type="PANTHER" id="PTHR42707">
    <property type="entry name" value="ACYL-COA DEHYDROGENASE"/>
    <property type="match status" value="1"/>
</dbReference>
<evidence type="ECO:0000259" key="8">
    <source>
        <dbReference type="Pfam" id="PF02770"/>
    </source>
</evidence>
<gene>
    <name evidence="10" type="ORF">EV385_0215</name>
</gene>
<comment type="cofactor">
    <cofactor evidence="1 5">
        <name>FAD</name>
        <dbReference type="ChEBI" id="CHEBI:57692"/>
    </cofactor>
</comment>
<dbReference type="InterPro" id="IPR009075">
    <property type="entry name" value="AcylCo_DH/oxidase_C"/>
</dbReference>
<comment type="caution">
    <text evidence="10">The sequence shown here is derived from an EMBL/GenBank/DDBJ whole genome shotgun (WGS) entry which is preliminary data.</text>
</comment>
<keyword evidence="4 5" id="KW-0274">FAD</keyword>
<feature type="region of interest" description="Disordered" evidence="6">
    <location>
        <begin position="1"/>
        <end position="22"/>
    </location>
</feature>
<dbReference type="Gene3D" id="6.10.250.600">
    <property type="match status" value="1"/>
</dbReference>
<evidence type="ECO:0000313" key="10">
    <source>
        <dbReference type="EMBL" id="RZU48498.1"/>
    </source>
</evidence>
<dbReference type="AlphaFoldDB" id="A0A4Q7ZCY0"/>
<dbReference type="RefSeq" id="WP_130507732.1">
    <property type="nucleotide sequence ID" value="NZ_SHKY01000001.1"/>
</dbReference>
<evidence type="ECO:0000256" key="3">
    <source>
        <dbReference type="ARBA" id="ARBA00022630"/>
    </source>
</evidence>
<evidence type="ECO:0000256" key="4">
    <source>
        <dbReference type="ARBA" id="ARBA00022827"/>
    </source>
</evidence>
<sequence length="552" mass="58735">MTTTTPPVPAVTGTHEVLNQPPPLVGHDVAADPALLAAVTREGAGWAVDDLHRLGRLAGGAEAQRWGDEANRYEPRLLTHDRYGHRVDEVDFHPSWHRLMDVAVAEGLAGAPWADQRPGAHVARAAGMYVWSQAEAGHSCPISMTYAVVPALRNAPELAAAYEPLLTSRVYDAGLRAPLGKRGLLAGMGMTEKQGGSDVRANTTTATAAGDGSYRLRGHKWFTSAPMCDVFLVLAQAPGGLSCFLVPRVLPDGTRNTFRIQRLKDKLGNRSNASSEPEFDDTVAWLVGEEGHGVRTIIEMVSMTRLDCVTGSASGMRAALVQAVHHARHRSAFGGPLAEKPLMRNVLADLAVESQAATVLAVRLAGAVDRAGRGDAGEQAFRRLAIAVGKYWVCKRQPAVVGEALECLGGNGYVEDSGLPRLYRDAPLNSIWEGSGNVQALDVLRALRREPDSLGAFFAEVDAAGGADRRLDEAAAGLRDMLTERADPEGQARRVVERMALVLQGSLLVRHAPAPVADAFCRSRLAGDAGLAFGTLPRGIDTAALVEQAVPV</sequence>
<dbReference type="Gene3D" id="1.20.140.10">
    <property type="entry name" value="Butyryl-CoA Dehydrogenase, subunit A, domain 3"/>
    <property type="match status" value="1"/>
</dbReference>
<dbReference type="InterPro" id="IPR041504">
    <property type="entry name" value="AidB_N"/>
</dbReference>
<dbReference type="InterPro" id="IPR036250">
    <property type="entry name" value="AcylCo_DH-like_C"/>
</dbReference>
<protein>
    <submittedName>
        <fullName evidence="10">Putative acyl-CoA dehydrogenase</fullName>
    </submittedName>
</protein>
<keyword evidence="3 5" id="KW-0285">Flavoprotein</keyword>
<evidence type="ECO:0000256" key="6">
    <source>
        <dbReference type="SAM" id="MobiDB-lite"/>
    </source>
</evidence>
<accession>A0A4Q7ZCY0</accession>
<dbReference type="Proteomes" id="UP000292564">
    <property type="component" value="Unassembled WGS sequence"/>
</dbReference>
<keyword evidence="11" id="KW-1185">Reference proteome</keyword>
<dbReference type="Pfam" id="PF00441">
    <property type="entry name" value="Acyl-CoA_dh_1"/>
    <property type="match status" value="1"/>
</dbReference>
<dbReference type="SUPFAM" id="SSF47203">
    <property type="entry name" value="Acyl-CoA dehydrogenase C-terminal domain-like"/>
    <property type="match status" value="1"/>
</dbReference>
<dbReference type="PROSITE" id="PS00073">
    <property type="entry name" value="ACYL_COA_DH_2"/>
    <property type="match status" value="1"/>
</dbReference>
<dbReference type="Pfam" id="PF02770">
    <property type="entry name" value="Acyl-CoA_dh_M"/>
    <property type="match status" value="1"/>
</dbReference>